<dbReference type="InterPro" id="IPR008183">
    <property type="entry name" value="Aldose_1/G6P_1-epimerase"/>
</dbReference>
<dbReference type="GO" id="GO:0004034">
    <property type="term" value="F:aldose 1-epimerase activity"/>
    <property type="evidence" value="ECO:0007669"/>
    <property type="project" value="UniProtKB-EC"/>
</dbReference>
<protein>
    <recommendedName>
        <fullName evidence="13">Aldose 1-epimerase</fullName>
        <ecNumber evidence="13">5.1.3.3</ecNumber>
    </recommendedName>
</protein>
<feature type="binding site" evidence="16">
    <location>
        <begin position="99"/>
        <end position="100"/>
    </location>
    <ligand>
        <name>beta-D-galactose</name>
        <dbReference type="ChEBI" id="CHEBI:27667"/>
    </ligand>
</feature>
<evidence type="ECO:0000313" key="17">
    <source>
        <dbReference type="EMBL" id="KAF2904390.1"/>
    </source>
</evidence>
<dbReference type="OrthoDB" id="274691at2759"/>
<dbReference type="Gene3D" id="2.70.98.10">
    <property type="match status" value="1"/>
</dbReference>
<evidence type="ECO:0000256" key="7">
    <source>
        <dbReference type="ARBA" id="ARBA00011245"/>
    </source>
</evidence>
<dbReference type="CDD" id="cd09019">
    <property type="entry name" value="galactose_mutarotase_like"/>
    <property type="match status" value="1"/>
</dbReference>
<dbReference type="PIRSF" id="PIRSF005096">
    <property type="entry name" value="GALM"/>
    <property type="match status" value="1"/>
</dbReference>
<keyword evidence="18" id="KW-1185">Reference proteome</keyword>
<feature type="binding site" evidence="16">
    <location>
        <begin position="195"/>
        <end position="197"/>
    </location>
    <ligand>
        <name>beta-D-galactose</name>
        <dbReference type="ChEBI" id="CHEBI:27667"/>
    </ligand>
</feature>
<name>A0A8K0DQ14_IGNLU</name>
<dbReference type="EC" id="5.1.3.3" evidence="13"/>
<organism evidence="17 18">
    <name type="scientific">Ignelater luminosus</name>
    <name type="common">Cucubano</name>
    <name type="synonym">Pyrophorus luminosus</name>
    <dbReference type="NCBI Taxonomy" id="2038154"/>
    <lineage>
        <taxon>Eukaryota</taxon>
        <taxon>Metazoa</taxon>
        <taxon>Ecdysozoa</taxon>
        <taxon>Arthropoda</taxon>
        <taxon>Hexapoda</taxon>
        <taxon>Insecta</taxon>
        <taxon>Pterygota</taxon>
        <taxon>Neoptera</taxon>
        <taxon>Endopterygota</taxon>
        <taxon>Coleoptera</taxon>
        <taxon>Polyphaga</taxon>
        <taxon>Elateriformia</taxon>
        <taxon>Elateroidea</taxon>
        <taxon>Elateridae</taxon>
        <taxon>Agrypninae</taxon>
        <taxon>Pyrophorini</taxon>
        <taxon>Ignelater</taxon>
    </lineage>
</organism>
<comment type="subunit">
    <text evidence="7">Monomer.</text>
</comment>
<keyword evidence="11 13" id="KW-0119">Carbohydrate metabolism</keyword>
<keyword evidence="9" id="KW-0597">Phosphoprotein</keyword>
<feature type="binding site" evidence="15">
    <location>
        <position position="265"/>
    </location>
    <ligand>
        <name>beta-D-galactose</name>
        <dbReference type="ChEBI" id="CHEBI:27667"/>
    </ligand>
</feature>
<evidence type="ECO:0000256" key="1">
    <source>
        <dbReference type="ARBA" id="ARBA00001614"/>
    </source>
</evidence>
<dbReference type="GO" id="GO:0033499">
    <property type="term" value="P:galactose catabolic process via UDP-galactose, Leloir pathway"/>
    <property type="evidence" value="ECO:0007669"/>
    <property type="project" value="TreeGrafter"/>
</dbReference>
<dbReference type="SUPFAM" id="SSF74650">
    <property type="entry name" value="Galactose mutarotase-like"/>
    <property type="match status" value="1"/>
</dbReference>
<comment type="pathway">
    <text evidence="5 13">Carbohydrate metabolism; hexose metabolism.</text>
</comment>
<evidence type="ECO:0000256" key="5">
    <source>
        <dbReference type="ARBA" id="ARBA00005028"/>
    </source>
</evidence>
<evidence type="ECO:0000256" key="12">
    <source>
        <dbReference type="ARBA" id="ARBA00045743"/>
    </source>
</evidence>
<sequence>MTSVQKYYSVNPGVELEEDVFGQFTDKRTGKSCSVRRFTWRNNNNISVQVITYGATITSIKIPDKNGTVEDVVMGFNDMKGYLNPLNPYFGATVGRVANRIGYSKIIIDGKEYNVSANLGQHQLHGGFRGFDKVNWEYYVSGTKVIMSYDSPDNEEGFPGNVLVNISFQLSDKNEFLMDFRATTTKPTFVNLTNHSYFNLAGQDKGAEDLYKHVITINADQTTDVDENSIPNGKLLPVTDTIFDLQVPKVLGDVIHKIPGYNGYDHNFCINKGTDQENTFIAKVYHPPTGRVLEVYSNQPGVQFYTSNSIPENPKDYKGDIKKLQTLEGKNGNYYKHGALCLETQNWPDAINHTNFPKAVLYPGETYKHICIYKFWIKP</sequence>
<keyword evidence="8" id="KW-0963">Cytoplasm</keyword>
<dbReference type="FunFam" id="2.70.98.10:FF:000003">
    <property type="entry name" value="Aldose 1-epimerase"/>
    <property type="match status" value="1"/>
</dbReference>
<evidence type="ECO:0000256" key="6">
    <source>
        <dbReference type="ARBA" id="ARBA00006206"/>
    </source>
</evidence>
<evidence type="ECO:0000256" key="15">
    <source>
        <dbReference type="PIRSR" id="PIRSR005096-2"/>
    </source>
</evidence>
<comment type="similarity">
    <text evidence="6 13">Belongs to the aldose epimerase family.</text>
</comment>
<dbReference type="UniPathway" id="UPA00214"/>
<dbReference type="PANTHER" id="PTHR10091:SF0">
    <property type="entry name" value="GALACTOSE MUTAROTASE"/>
    <property type="match status" value="1"/>
</dbReference>
<proteinExistence type="inferred from homology"/>
<evidence type="ECO:0000256" key="14">
    <source>
        <dbReference type="PIRSR" id="PIRSR005096-1"/>
    </source>
</evidence>
<comment type="catalytic activity">
    <reaction evidence="1 13">
        <text>alpha-D-glucose = beta-D-glucose</text>
        <dbReference type="Rhea" id="RHEA:10264"/>
        <dbReference type="ChEBI" id="CHEBI:15903"/>
        <dbReference type="ChEBI" id="CHEBI:17925"/>
        <dbReference type="EC" id="5.1.3.3"/>
    </reaction>
</comment>
<keyword evidence="10 13" id="KW-0413">Isomerase</keyword>
<gene>
    <name evidence="17" type="ORF">ILUMI_01780</name>
</gene>
<evidence type="ECO:0000256" key="10">
    <source>
        <dbReference type="ARBA" id="ARBA00023235"/>
    </source>
</evidence>
<dbReference type="InterPro" id="IPR015443">
    <property type="entry name" value="Aldose_1-epimerase"/>
</dbReference>
<reference evidence="17" key="1">
    <citation type="submission" date="2019-08" db="EMBL/GenBank/DDBJ databases">
        <title>The genome of the North American firefly Photinus pyralis.</title>
        <authorList>
            <consortium name="Photinus pyralis genome working group"/>
            <person name="Fallon T.R."/>
            <person name="Sander Lower S.E."/>
            <person name="Weng J.-K."/>
        </authorList>
    </citation>
    <scope>NUCLEOTIDE SEQUENCE</scope>
    <source>
        <strain evidence="17">TRF0915ILg1</strain>
        <tissue evidence="17">Whole body</tissue>
    </source>
</reference>
<dbReference type="GO" id="GO:0030246">
    <property type="term" value="F:carbohydrate binding"/>
    <property type="evidence" value="ECO:0007669"/>
    <property type="project" value="InterPro"/>
</dbReference>
<dbReference type="GO" id="GO:0006006">
    <property type="term" value="P:glucose metabolic process"/>
    <property type="evidence" value="ECO:0007669"/>
    <property type="project" value="TreeGrafter"/>
</dbReference>
<dbReference type="InterPro" id="IPR014718">
    <property type="entry name" value="GH-type_carb-bd"/>
</dbReference>
<dbReference type="InterPro" id="IPR047215">
    <property type="entry name" value="Galactose_mutarotase-like"/>
</dbReference>
<evidence type="ECO:0000256" key="13">
    <source>
        <dbReference type="PIRNR" id="PIRNR005096"/>
    </source>
</evidence>
<evidence type="ECO:0000256" key="3">
    <source>
        <dbReference type="ARBA" id="ARBA00004496"/>
    </source>
</evidence>
<comment type="function">
    <text evidence="12">Mutarotase that catalyzes the interconversion of beta-D-galactose and alpha-D-galactose during galactose metabolism. Beta-D-galactose is metabolized in the liver into glucose 1-phosphate, the primary metabolic fuel, by the action of four enzymes that constitute the Leloir pathway: GALM, GALK1 (galactokinase), GALT (galactose-1-phosphate uridylyltransferase) and GALE (UDP-galactose-4'-epimerase). Involved in the maintenance of the equilibrium between the beta- and alpha-anomers of galactose, therefore ensuring a sufficient supply of the alpha-anomer for GALK1. Also active on D-glucose although shows a preference for galactose over glucose.</text>
</comment>
<dbReference type="InterPro" id="IPR011013">
    <property type="entry name" value="Gal_mutarotase_sf_dom"/>
</dbReference>
<comment type="subcellular location">
    <subcellularLocation>
        <location evidence="3">Cytoplasm</location>
    </subcellularLocation>
</comment>
<accession>A0A8K0DQ14</accession>
<evidence type="ECO:0000256" key="8">
    <source>
        <dbReference type="ARBA" id="ARBA00022490"/>
    </source>
</evidence>
<comment type="catalytic activity">
    <reaction evidence="2">
        <text>alpha-D-galactose = beta-D-galactose</text>
        <dbReference type="Rhea" id="RHEA:28675"/>
        <dbReference type="ChEBI" id="CHEBI:27667"/>
        <dbReference type="ChEBI" id="CHEBI:28061"/>
        <dbReference type="EC" id="5.1.3.3"/>
    </reaction>
    <physiologicalReaction direction="right-to-left" evidence="2">
        <dbReference type="Rhea" id="RHEA:28677"/>
    </physiologicalReaction>
</comment>
<dbReference type="AlphaFoldDB" id="A0A8K0DQ14"/>
<comment type="pathway">
    <text evidence="4">Carbohydrate metabolism; galactose metabolism.</text>
</comment>
<evidence type="ECO:0000256" key="16">
    <source>
        <dbReference type="PIRSR" id="PIRSR005096-3"/>
    </source>
</evidence>
<feature type="active site" description="Proton donor" evidence="14">
    <location>
        <position position="195"/>
    </location>
</feature>
<dbReference type="Pfam" id="PF01263">
    <property type="entry name" value="Aldose_epim"/>
    <property type="match status" value="1"/>
</dbReference>
<comment type="caution">
    <text evidence="17">The sequence shown here is derived from an EMBL/GenBank/DDBJ whole genome shotgun (WGS) entry which is preliminary data.</text>
</comment>
<dbReference type="UniPathway" id="UPA00242"/>
<evidence type="ECO:0000256" key="9">
    <source>
        <dbReference type="ARBA" id="ARBA00022553"/>
    </source>
</evidence>
<evidence type="ECO:0000256" key="2">
    <source>
        <dbReference type="ARBA" id="ARBA00001712"/>
    </source>
</evidence>
<feature type="active site" description="Proton acceptor" evidence="14">
    <location>
        <position position="343"/>
    </location>
</feature>
<dbReference type="PROSITE" id="PS00545">
    <property type="entry name" value="ALDOSE_1_EPIMERASE"/>
    <property type="match status" value="1"/>
</dbReference>
<dbReference type="InterPro" id="IPR018052">
    <property type="entry name" value="Ald1_epimerase_CS"/>
</dbReference>
<dbReference type="PANTHER" id="PTHR10091">
    <property type="entry name" value="ALDOSE-1-EPIMERASE"/>
    <property type="match status" value="1"/>
</dbReference>
<dbReference type="EMBL" id="VTPC01000784">
    <property type="protein sequence ID" value="KAF2904390.1"/>
    <property type="molecule type" value="Genomic_DNA"/>
</dbReference>
<dbReference type="GO" id="GO:0005737">
    <property type="term" value="C:cytoplasm"/>
    <property type="evidence" value="ECO:0007669"/>
    <property type="project" value="UniProtKB-SubCell"/>
</dbReference>
<evidence type="ECO:0000256" key="11">
    <source>
        <dbReference type="ARBA" id="ARBA00023277"/>
    </source>
</evidence>
<dbReference type="Proteomes" id="UP000801492">
    <property type="component" value="Unassembled WGS sequence"/>
</dbReference>
<dbReference type="NCBIfam" id="NF008277">
    <property type="entry name" value="PRK11055.1"/>
    <property type="match status" value="1"/>
</dbReference>
<evidence type="ECO:0000256" key="4">
    <source>
        <dbReference type="ARBA" id="ARBA00004947"/>
    </source>
</evidence>
<evidence type="ECO:0000313" key="18">
    <source>
        <dbReference type="Proteomes" id="UP000801492"/>
    </source>
</evidence>